<dbReference type="Pfam" id="PF07859">
    <property type="entry name" value="Abhydrolase_3"/>
    <property type="match status" value="1"/>
</dbReference>
<dbReference type="AlphaFoldDB" id="A0A5D0N9R2"/>
<dbReference type="InterPro" id="IPR013094">
    <property type="entry name" value="AB_hydrolase_3"/>
</dbReference>
<organism evidence="3 4">
    <name type="scientific">Actinomadura chibensis</name>
    <dbReference type="NCBI Taxonomy" id="392828"/>
    <lineage>
        <taxon>Bacteria</taxon>
        <taxon>Bacillati</taxon>
        <taxon>Actinomycetota</taxon>
        <taxon>Actinomycetes</taxon>
        <taxon>Streptosporangiales</taxon>
        <taxon>Thermomonosporaceae</taxon>
        <taxon>Actinomadura</taxon>
    </lineage>
</organism>
<name>A0A5D0N9R2_9ACTN</name>
<dbReference type="PANTHER" id="PTHR48081">
    <property type="entry name" value="AB HYDROLASE SUPERFAMILY PROTEIN C4A8.06C"/>
    <property type="match status" value="1"/>
</dbReference>
<dbReference type="SUPFAM" id="SSF53474">
    <property type="entry name" value="alpha/beta-Hydrolases"/>
    <property type="match status" value="1"/>
</dbReference>
<dbReference type="PANTHER" id="PTHR48081:SF8">
    <property type="entry name" value="ALPHA_BETA HYDROLASE FOLD-3 DOMAIN-CONTAINING PROTEIN-RELATED"/>
    <property type="match status" value="1"/>
</dbReference>
<evidence type="ECO:0000313" key="4">
    <source>
        <dbReference type="Proteomes" id="UP000323380"/>
    </source>
</evidence>
<sequence>MPSAEHEAIVRALQNATPPVDPTLDQMRENYDRLLVPFDPDGGTTVTSESAGDVGVELISAPGTDPAKTVVFVHGGGYVLGSVRAYREYAGRVSAATGSRVALVDYRRAPEAVAPAARDDCVTAYAWLIDNGADPARTSLIGDSAGGGLALVVTAWLARSELPTPAAVVGLSAWIDVGVRADMPDEKQTGDPMLTPGGLRWFGETYLSGAAGDDPEHNALYADLTGMPPTLLQTGTRDVAHQDSVLFAERAKAASVLVELDVYDGLIHDWHAFGPGLPEGRAALARVGAFLGAHAGGRGA</sequence>
<keyword evidence="1 3" id="KW-0378">Hydrolase</keyword>
<evidence type="ECO:0000313" key="3">
    <source>
        <dbReference type="EMBL" id="TYB41092.1"/>
    </source>
</evidence>
<evidence type="ECO:0000256" key="1">
    <source>
        <dbReference type="ARBA" id="ARBA00022801"/>
    </source>
</evidence>
<dbReference type="Gene3D" id="3.40.50.1820">
    <property type="entry name" value="alpha/beta hydrolase"/>
    <property type="match status" value="1"/>
</dbReference>
<dbReference type="InterPro" id="IPR050300">
    <property type="entry name" value="GDXG_lipolytic_enzyme"/>
</dbReference>
<proteinExistence type="predicted"/>
<dbReference type="InterPro" id="IPR029058">
    <property type="entry name" value="AB_hydrolase_fold"/>
</dbReference>
<feature type="domain" description="Alpha/beta hydrolase fold-3" evidence="2">
    <location>
        <begin position="70"/>
        <end position="271"/>
    </location>
</feature>
<accession>A0A5D0N9R2</accession>
<gene>
    <name evidence="3" type="ORF">FXF69_36840</name>
</gene>
<dbReference type="Proteomes" id="UP000323380">
    <property type="component" value="Unassembled WGS sequence"/>
</dbReference>
<reference evidence="3 4" key="1">
    <citation type="submission" date="2019-08" db="EMBL/GenBank/DDBJ databases">
        <title>Actinomadura sp. nov. CYP1-5 isolated from mountain soil.</title>
        <authorList>
            <person name="Songsumanus A."/>
            <person name="Kuncharoen N."/>
            <person name="Kudo T."/>
            <person name="Yuki M."/>
            <person name="Igarashi Y."/>
            <person name="Tanasupawat S."/>
        </authorList>
    </citation>
    <scope>NUCLEOTIDE SEQUENCE [LARGE SCALE GENOMIC DNA]</scope>
    <source>
        <strain evidence="3 4">JCM 14158</strain>
    </source>
</reference>
<dbReference type="STRING" id="1220554.GCA_001552135_06237"/>
<evidence type="ECO:0000259" key="2">
    <source>
        <dbReference type="Pfam" id="PF07859"/>
    </source>
</evidence>
<dbReference type="GO" id="GO:0016787">
    <property type="term" value="F:hydrolase activity"/>
    <property type="evidence" value="ECO:0007669"/>
    <property type="project" value="UniProtKB-KW"/>
</dbReference>
<comment type="caution">
    <text evidence="3">The sequence shown here is derived from an EMBL/GenBank/DDBJ whole genome shotgun (WGS) entry which is preliminary data.</text>
</comment>
<dbReference type="EMBL" id="VSFG01000011">
    <property type="protein sequence ID" value="TYB41092.1"/>
    <property type="molecule type" value="Genomic_DNA"/>
</dbReference>
<protein>
    <submittedName>
        <fullName evidence="3">Alpha/beta hydrolase</fullName>
    </submittedName>
</protein>
<keyword evidence="4" id="KW-1185">Reference proteome</keyword>